<dbReference type="Proteomes" id="UP001638806">
    <property type="component" value="Unassembled WGS sequence"/>
</dbReference>
<name>A0ACC4E9G7_PURLI</name>
<dbReference type="EMBL" id="JBGNUJ010000002">
    <property type="protein sequence ID" value="KAL3964163.1"/>
    <property type="molecule type" value="Genomic_DNA"/>
</dbReference>
<organism evidence="1 2">
    <name type="scientific">Purpureocillium lilacinum</name>
    <name type="common">Paecilomyces lilacinus</name>
    <dbReference type="NCBI Taxonomy" id="33203"/>
    <lineage>
        <taxon>Eukaryota</taxon>
        <taxon>Fungi</taxon>
        <taxon>Dikarya</taxon>
        <taxon>Ascomycota</taxon>
        <taxon>Pezizomycotina</taxon>
        <taxon>Sordariomycetes</taxon>
        <taxon>Hypocreomycetidae</taxon>
        <taxon>Hypocreales</taxon>
        <taxon>Ophiocordycipitaceae</taxon>
        <taxon>Purpureocillium</taxon>
    </lineage>
</organism>
<reference evidence="1" key="1">
    <citation type="submission" date="2024-12" db="EMBL/GenBank/DDBJ databases">
        <title>Comparative genomics and development of molecular markers within Purpureocillium lilacinum and among Purpureocillium species.</title>
        <authorList>
            <person name="Yeh Z.-Y."/>
            <person name="Ni N.-T."/>
            <person name="Lo P.-H."/>
            <person name="Mushyakhwo K."/>
            <person name="Lin C.-F."/>
            <person name="Nai Y.-S."/>
        </authorList>
    </citation>
    <scope>NUCLEOTIDE SEQUENCE</scope>
    <source>
        <strain evidence="1">NCHU-NPUST-175</strain>
    </source>
</reference>
<comment type="caution">
    <text evidence="1">The sequence shown here is derived from an EMBL/GenBank/DDBJ whole genome shotgun (WGS) entry which is preliminary data.</text>
</comment>
<evidence type="ECO:0000313" key="2">
    <source>
        <dbReference type="Proteomes" id="UP001638806"/>
    </source>
</evidence>
<accession>A0ACC4E9G7</accession>
<protein>
    <submittedName>
        <fullName evidence="1">Uncharacterized protein</fullName>
    </submittedName>
</protein>
<proteinExistence type="predicted"/>
<gene>
    <name evidence="1" type="ORF">ACCO45_001167</name>
</gene>
<sequence length="312" mass="33971">MHSPLRPSSARNRGYANGPPPGGLPPWDTPNVEQARRPRVGIQPVPEKLLTEHGEGDDGVLGLIDPAVLRFSSFQTLGDCVLSLTCFTGHLDLWYYFVRAQEHQAPASRTRSTAPPPPPPRTAGEDQHGQGHAEPMYWVLGAYAARKTKPRATSYCAGLHSAQTPAASRLLVVGTSLAALVAVSDRCQARETRALCRGTGTAERRDDSRPRRAAIFGTNRCDKSSSQALDGRFVPDYFRLAPTCARRRCGYSRRQLPHAPSPQPHVLQETSEKPSSHALRSPDASTLEVAACPHTGWPDDVWLARALLGRAL</sequence>
<evidence type="ECO:0000313" key="1">
    <source>
        <dbReference type="EMBL" id="KAL3964163.1"/>
    </source>
</evidence>
<keyword evidence="2" id="KW-1185">Reference proteome</keyword>